<evidence type="ECO:0000256" key="6">
    <source>
        <dbReference type="SAM" id="MobiDB-lite"/>
    </source>
</evidence>
<feature type="region of interest" description="Disordered" evidence="6">
    <location>
        <begin position="734"/>
        <end position="1049"/>
    </location>
</feature>
<dbReference type="PANTHER" id="PTHR43255:SF1">
    <property type="entry name" value="IRON-SULFUR-BINDING OXIDOREDUCTASE FADF-RELATED"/>
    <property type="match status" value="1"/>
</dbReference>
<dbReference type="PROSITE" id="PS00198">
    <property type="entry name" value="4FE4S_FER_1"/>
    <property type="match status" value="1"/>
</dbReference>
<dbReference type="InterPro" id="IPR017896">
    <property type="entry name" value="4Fe4S_Fe-S-bd"/>
</dbReference>
<keyword evidence="2" id="KW-0479">Metal-binding</keyword>
<feature type="compositionally biased region" description="Acidic residues" evidence="6">
    <location>
        <begin position="1095"/>
        <end position="1109"/>
    </location>
</feature>
<gene>
    <name evidence="9" type="ORF">GCM10009788_13490</name>
</gene>
<evidence type="ECO:0000256" key="5">
    <source>
        <dbReference type="ARBA" id="ARBA00023014"/>
    </source>
</evidence>
<keyword evidence="3" id="KW-0560">Oxidoreductase</keyword>
<dbReference type="SUPFAM" id="SSF46548">
    <property type="entry name" value="alpha-helical ferredoxin"/>
    <property type="match status" value="1"/>
</dbReference>
<dbReference type="Proteomes" id="UP001500842">
    <property type="component" value="Unassembled WGS sequence"/>
</dbReference>
<evidence type="ECO:0000313" key="9">
    <source>
        <dbReference type="EMBL" id="GAA1510386.1"/>
    </source>
</evidence>
<feature type="compositionally biased region" description="Pro residues" evidence="6">
    <location>
        <begin position="940"/>
        <end position="951"/>
    </location>
</feature>
<feature type="transmembrane region" description="Helical" evidence="7">
    <location>
        <begin position="6"/>
        <end position="34"/>
    </location>
</feature>
<feature type="compositionally biased region" description="Low complexity" evidence="6">
    <location>
        <begin position="734"/>
        <end position="752"/>
    </location>
</feature>
<keyword evidence="1" id="KW-0004">4Fe-4S</keyword>
<name>A0ABN2A367_9ACTN</name>
<evidence type="ECO:0000259" key="8">
    <source>
        <dbReference type="PROSITE" id="PS51379"/>
    </source>
</evidence>
<keyword evidence="7" id="KW-0812">Transmembrane</keyword>
<protein>
    <recommendedName>
        <fullName evidence="8">4Fe-4S ferredoxin-type domain-containing protein</fullName>
    </recommendedName>
</protein>
<evidence type="ECO:0000256" key="7">
    <source>
        <dbReference type="SAM" id="Phobius"/>
    </source>
</evidence>
<feature type="transmembrane region" description="Helical" evidence="7">
    <location>
        <begin position="72"/>
        <end position="93"/>
    </location>
</feature>
<keyword evidence="7" id="KW-0472">Membrane</keyword>
<feature type="domain" description="4Fe-4S ferredoxin-type" evidence="8">
    <location>
        <begin position="306"/>
        <end position="336"/>
    </location>
</feature>
<keyword evidence="4" id="KW-0408">Iron</keyword>
<feature type="compositionally biased region" description="Low complexity" evidence="6">
    <location>
        <begin position="1035"/>
        <end position="1046"/>
    </location>
</feature>
<feature type="compositionally biased region" description="Basic and acidic residues" evidence="6">
    <location>
        <begin position="904"/>
        <end position="914"/>
    </location>
</feature>
<feature type="transmembrane region" description="Helical" evidence="7">
    <location>
        <begin position="113"/>
        <end position="132"/>
    </location>
</feature>
<dbReference type="InterPro" id="IPR017900">
    <property type="entry name" value="4Fe4S_Fe_S_CS"/>
</dbReference>
<feature type="region of interest" description="Disordered" evidence="6">
    <location>
        <begin position="1067"/>
        <end position="1145"/>
    </location>
</feature>
<feature type="compositionally biased region" description="Low complexity" evidence="6">
    <location>
        <begin position="952"/>
        <end position="966"/>
    </location>
</feature>
<evidence type="ECO:0000256" key="3">
    <source>
        <dbReference type="ARBA" id="ARBA00023002"/>
    </source>
</evidence>
<feature type="compositionally biased region" description="Low complexity" evidence="6">
    <location>
        <begin position="851"/>
        <end position="872"/>
    </location>
</feature>
<dbReference type="Gene3D" id="1.10.1060.10">
    <property type="entry name" value="Alpha-helical ferredoxin"/>
    <property type="match status" value="1"/>
</dbReference>
<dbReference type="PROSITE" id="PS51379">
    <property type="entry name" value="4FE4S_FER_2"/>
    <property type="match status" value="2"/>
</dbReference>
<proteinExistence type="predicted"/>
<dbReference type="InterPro" id="IPR004017">
    <property type="entry name" value="Cys_rich_dom"/>
</dbReference>
<dbReference type="PANTHER" id="PTHR43255">
    <property type="entry name" value="IRON-SULFUR-BINDING OXIDOREDUCTASE FADF-RELATED-RELATED"/>
    <property type="match status" value="1"/>
</dbReference>
<dbReference type="InterPro" id="IPR009051">
    <property type="entry name" value="Helical_ferredxn"/>
</dbReference>
<keyword evidence="5" id="KW-0411">Iron-sulfur</keyword>
<keyword evidence="7" id="KW-1133">Transmembrane helix</keyword>
<evidence type="ECO:0000256" key="4">
    <source>
        <dbReference type="ARBA" id="ARBA00023004"/>
    </source>
</evidence>
<evidence type="ECO:0000313" key="10">
    <source>
        <dbReference type="Proteomes" id="UP001500842"/>
    </source>
</evidence>
<feature type="domain" description="4Fe-4S ferredoxin-type" evidence="8">
    <location>
        <begin position="381"/>
        <end position="413"/>
    </location>
</feature>
<accession>A0ABN2A367</accession>
<feature type="compositionally biased region" description="Low complexity" evidence="6">
    <location>
        <begin position="813"/>
        <end position="827"/>
    </location>
</feature>
<dbReference type="Pfam" id="PF13187">
    <property type="entry name" value="Fer4_9"/>
    <property type="match status" value="1"/>
</dbReference>
<comment type="caution">
    <text evidence="9">The sequence shown here is derived from an EMBL/GenBank/DDBJ whole genome shotgun (WGS) entry which is preliminary data.</text>
</comment>
<feature type="compositionally biased region" description="Low complexity" evidence="6">
    <location>
        <begin position="989"/>
        <end position="1000"/>
    </location>
</feature>
<dbReference type="EMBL" id="BAAAOR010000009">
    <property type="protein sequence ID" value="GAA1510386.1"/>
    <property type="molecule type" value="Genomic_DNA"/>
</dbReference>
<dbReference type="Pfam" id="PF02754">
    <property type="entry name" value="CCG"/>
    <property type="match status" value="2"/>
</dbReference>
<keyword evidence="10" id="KW-1185">Reference proteome</keyword>
<feature type="transmembrane region" description="Helical" evidence="7">
    <location>
        <begin position="219"/>
        <end position="242"/>
    </location>
</feature>
<evidence type="ECO:0000256" key="1">
    <source>
        <dbReference type="ARBA" id="ARBA00022485"/>
    </source>
</evidence>
<organism evidence="9 10">
    <name type="scientific">Nocardioides humi</name>
    <dbReference type="NCBI Taxonomy" id="449461"/>
    <lineage>
        <taxon>Bacteria</taxon>
        <taxon>Bacillati</taxon>
        <taxon>Actinomycetota</taxon>
        <taxon>Actinomycetes</taxon>
        <taxon>Propionibacteriales</taxon>
        <taxon>Nocardioidaceae</taxon>
        <taxon>Nocardioides</taxon>
    </lineage>
</organism>
<reference evidence="9 10" key="1">
    <citation type="journal article" date="2019" name="Int. J. Syst. Evol. Microbiol.">
        <title>The Global Catalogue of Microorganisms (GCM) 10K type strain sequencing project: providing services to taxonomists for standard genome sequencing and annotation.</title>
        <authorList>
            <consortium name="The Broad Institute Genomics Platform"/>
            <consortium name="The Broad Institute Genome Sequencing Center for Infectious Disease"/>
            <person name="Wu L."/>
            <person name="Ma J."/>
        </authorList>
    </citation>
    <scope>NUCLEOTIDE SEQUENCE [LARGE SCALE GENOMIC DNA]</scope>
    <source>
        <strain evidence="9 10">JCM 14942</strain>
    </source>
</reference>
<evidence type="ECO:0000256" key="2">
    <source>
        <dbReference type="ARBA" id="ARBA00022723"/>
    </source>
</evidence>
<dbReference type="InterPro" id="IPR051460">
    <property type="entry name" value="HdrC_iron-sulfur_subunit"/>
</dbReference>
<sequence>MDTMQIVAIVVSLAVSVVAVALTARAVGAMLGVIRRGQPAPGRTGNPLGRTMTMVKETILHTRMLQWTWVGVLHWFAFAAFLFLSTAVAAAFPQLFSPEWTIPVIGKWVVYEWTAELLGLLGTLAIIPLIVYRLTHRPSEMGRKSRFFGSTMWQAYFVEAMVLLESSAILFIRGAEYNLAQAHGGEHAEHATGAHFPISQAFGNLYPTGHDAIGSLENIVYVIAMIKIVSAMVWLIVISTNLTMGVAWHRFTAWFNIWLKRDDSGRTALGAVKPLTSAGKPITLDDVDDLDEDAVLGAGSIWDFSWKDILDFTTCTECGRCQSQCPAWNTEKPLSPKLMMMAMREEAYAVAGGAEQRALVGSAGRDQSEGVDDWFYMPEGGDFVVDEDALWACTNCGACVQQCPVDIEHVDHFVDMRRYQVLVESNFPSELNGLFKGLENKGNPWNMSATARLDWAKDLPFDVKVVGDSIESLDEVDWLFWVGCAGAYEDRAKKTTRAVAELLDLAGVSFGVLGNGETCTGDSARRAGNEFVFQGLAQQNIEVLTDAKAKKVVSTCPHCMNTLKNEYRQLGLELEVIHHTQLLNRLVREGRLTPVATGAGAHERKVTYHDPCFLGRHNQVYTPPRDLLQILPGAELAEMERNSERSFCCGAGGARMWMEETIGERINLNRTAEAVGTGADQVAVGCPFCRVMLSDGLTKMQADGEAREEVEVLDVAQMLLASVKGEMATKLAPGAGAPLQPKKAAAPAEAKQSVATKADAKQAGSAATDAKPEAGDVTLTEDTVVATEDVGPAAKASGGSSMFDDPGSMFDDPAPAASAAPAAPAAPVEEKSAAPADGGSLFDDPGSLFDTPAPAAEKSAAPSAPAASATPAAEEKPVSGGSLFDEGGSLFDTPAPAPDPAAPAEEKPEEKPAETKPVADLGAGGSLFDIAAPAQEAPAPSEPAAPEPAAPAPAEASAEAPAAAPKPEAPAEPTPSVDLNAGGSLFDIAAPEPAPAAATPAPAPAPTPEAEPVEAEARAEEAEVVADPPAPEPTPAATSSATANAPKTDVDINAMGSLFDIAAPEPTAAKAAAAPTPSPAPVAEPTAEPVAEPTPEPEPEAAPEPEPEPEPEKPAVPAPKPASSGEAHQPRTDTDINAADSLFDL</sequence>